<keyword evidence="1" id="KW-0472">Membrane</keyword>
<feature type="transmembrane region" description="Helical" evidence="1">
    <location>
        <begin position="31"/>
        <end position="57"/>
    </location>
</feature>
<sequence>MQTATPGLSGASGTVLAGGTPVDLVAGNVDAVVFLLIGLLGGAHCLGMCGPLVTMYAGRLDATTPGRTDTLTAFHVRQHALFNLGRATSYAVLGAVVALIGGAVFTTADSLGVVADPVRGATGLAVGLVILTTGAYYLVGKSAALHRLTPDAASSLFGRVTGLLHDRVDRLVGTPGIAVLGGIHGLLPCPMTYPAYLYAFAVGDPVRAALLLGLLGIGTIPSLFLYGTLLDSLSPARRASLHRVLGVAFVALAYLPLSHGLMLFGIHVPHVHVPIYQPLG</sequence>
<reference evidence="3 4" key="1">
    <citation type="journal article" date="2019" name="Int. J. Syst. Evol. Microbiol.">
        <title>The Global Catalogue of Microorganisms (GCM) 10K type strain sequencing project: providing services to taxonomists for standard genome sequencing and annotation.</title>
        <authorList>
            <consortium name="The Broad Institute Genomics Platform"/>
            <consortium name="The Broad Institute Genome Sequencing Center for Infectious Disease"/>
            <person name="Wu L."/>
            <person name="Ma J."/>
        </authorList>
    </citation>
    <scope>NUCLEOTIDE SEQUENCE [LARGE SCALE GENOMIC DNA]</scope>
    <source>
        <strain evidence="3 4">CGMCC 1.12237</strain>
    </source>
</reference>
<keyword evidence="1" id="KW-1133">Transmembrane helix</keyword>
<evidence type="ECO:0000256" key="1">
    <source>
        <dbReference type="SAM" id="Phobius"/>
    </source>
</evidence>
<feature type="transmembrane region" description="Helical" evidence="1">
    <location>
        <begin position="241"/>
        <end position="266"/>
    </location>
</feature>
<gene>
    <name evidence="3" type="ORF">ACFPJ5_18015</name>
</gene>
<evidence type="ECO:0000313" key="3">
    <source>
        <dbReference type="EMBL" id="MFC5368824.1"/>
    </source>
</evidence>
<dbReference type="PANTHER" id="PTHR42208">
    <property type="entry name" value="HEAVY METAL TRANSPORTER-RELATED"/>
    <property type="match status" value="1"/>
</dbReference>
<proteinExistence type="predicted"/>
<protein>
    <submittedName>
        <fullName evidence="3">Sulfite exporter TauE/SafE family protein</fullName>
    </submittedName>
</protein>
<name>A0ABD5RFK2_9EURY</name>
<feature type="transmembrane region" description="Helical" evidence="1">
    <location>
        <begin position="120"/>
        <end position="139"/>
    </location>
</feature>
<feature type="domain" description="Urease accessory protein UreH-like transmembrane" evidence="2">
    <location>
        <begin position="34"/>
        <end position="254"/>
    </location>
</feature>
<accession>A0ABD5RFK2</accession>
<dbReference type="AlphaFoldDB" id="A0ABD5RFK2"/>
<feature type="transmembrane region" description="Helical" evidence="1">
    <location>
        <begin position="208"/>
        <end position="229"/>
    </location>
</feature>
<keyword evidence="4" id="KW-1185">Reference proteome</keyword>
<feature type="transmembrane region" description="Helical" evidence="1">
    <location>
        <begin position="177"/>
        <end position="196"/>
    </location>
</feature>
<dbReference type="InterPro" id="IPR039447">
    <property type="entry name" value="UreH-like_TM_dom"/>
</dbReference>
<dbReference type="PANTHER" id="PTHR42208:SF1">
    <property type="entry name" value="HEAVY METAL TRANSPORTER"/>
    <property type="match status" value="1"/>
</dbReference>
<dbReference type="Proteomes" id="UP001596201">
    <property type="component" value="Unassembled WGS sequence"/>
</dbReference>
<dbReference type="RefSeq" id="WP_380700327.1">
    <property type="nucleotide sequence ID" value="NZ_JBHSKX010000004.1"/>
</dbReference>
<dbReference type="EMBL" id="JBHSKX010000004">
    <property type="protein sequence ID" value="MFC5368824.1"/>
    <property type="molecule type" value="Genomic_DNA"/>
</dbReference>
<dbReference type="Pfam" id="PF13386">
    <property type="entry name" value="DsbD_2"/>
    <property type="match status" value="1"/>
</dbReference>
<evidence type="ECO:0000313" key="4">
    <source>
        <dbReference type="Proteomes" id="UP001596201"/>
    </source>
</evidence>
<keyword evidence="1" id="KW-0812">Transmembrane</keyword>
<evidence type="ECO:0000259" key="2">
    <source>
        <dbReference type="Pfam" id="PF13386"/>
    </source>
</evidence>
<feature type="transmembrane region" description="Helical" evidence="1">
    <location>
        <begin position="87"/>
        <end position="108"/>
    </location>
</feature>
<organism evidence="3 4">
    <name type="scientific">Salinirubrum litoreum</name>
    <dbReference type="NCBI Taxonomy" id="1126234"/>
    <lineage>
        <taxon>Archaea</taxon>
        <taxon>Methanobacteriati</taxon>
        <taxon>Methanobacteriota</taxon>
        <taxon>Stenosarchaea group</taxon>
        <taxon>Halobacteria</taxon>
        <taxon>Halobacteriales</taxon>
        <taxon>Haloferacaceae</taxon>
        <taxon>Salinirubrum</taxon>
    </lineage>
</organism>
<comment type="caution">
    <text evidence="3">The sequence shown here is derived from an EMBL/GenBank/DDBJ whole genome shotgun (WGS) entry which is preliminary data.</text>
</comment>